<proteinExistence type="predicted"/>
<dbReference type="EMBL" id="NMUH01003002">
    <property type="protein sequence ID" value="MQM03262.1"/>
    <property type="molecule type" value="Genomic_DNA"/>
</dbReference>
<accession>A0A843W0I5</accession>
<evidence type="ECO:0000313" key="3">
    <source>
        <dbReference type="Proteomes" id="UP000652761"/>
    </source>
</evidence>
<gene>
    <name evidence="2" type="ORF">Taro_036042</name>
</gene>
<dbReference type="AlphaFoldDB" id="A0A843W0I5"/>
<protein>
    <submittedName>
        <fullName evidence="2">Uncharacterized protein</fullName>
    </submittedName>
</protein>
<keyword evidence="3" id="KW-1185">Reference proteome</keyword>
<sequence>MANFGGKMSSQQPGMDLPYGGPKRHPKPTPRGNLDPIKHVNPRELTMQVGQSRPKEACTSAISWGVMRSPPVSPPPFGRGETTTPGAGLHIHYALHQGRDKGSDKAMIACL</sequence>
<feature type="region of interest" description="Disordered" evidence="1">
    <location>
        <begin position="1"/>
        <end position="40"/>
    </location>
</feature>
<dbReference type="Proteomes" id="UP000652761">
    <property type="component" value="Unassembled WGS sequence"/>
</dbReference>
<organism evidence="2 3">
    <name type="scientific">Colocasia esculenta</name>
    <name type="common">Wild taro</name>
    <name type="synonym">Arum esculentum</name>
    <dbReference type="NCBI Taxonomy" id="4460"/>
    <lineage>
        <taxon>Eukaryota</taxon>
        <taxon>Viridiplantae</taxon>
        <taxon>Streptophyta</taxon>
        <taxon>Embryophyta</taxon>
        <taxon>Tracheophyta</taxon>
        <taxon>Spermatophyta</taxon>
        <taxon>Magnoliopsida</taxon>
        <taxon>Liliopsida</taxon>
        <taxon>Araceae</taxon>
        <taxon>Aroideae</taxon>
        <taxon>Colocasieae</taxon>
        <taxon>Colocasia</taxon>
    </lineage>
</organism>
<feature type="region of interest" description="Disordered" evidence="1">
    <location>
        <begin position="65"/>
        <end position="85"/>
    </location>
</feature>
<name>A0A843W0I5_COLES</name>
<evidence type="ECO:0000256" key="1">
    <source>
        <dbReference type="SAM" id="MobiDB-lite"/>
    </source>
</evidence>
<reference evidence="2" key="1">
    <citation type="submission" date="2017-07" db="EMBL/GenBank/DDBJ databases">
        <title>Taro Niue Genome Assembly and Annotation.</title>
        <authorList>
            <person name="Atibalentja N."/>
            <person name="Keating K."/>
            <person name="Fields C.J."/>
        </authorList>
    </citation>
    <scope>NUCLEOTIDE SEQUENCE</scope>
    <source>
        <strain evidence="2">Niue_2</strain>
        <tissue evidence="2">Leaf</tissue>
    </source>
</reference>
<evidence type="ECO:0000313" key="2">
    <source>
        <dbReference type="EMBL" id="MQM03262.1"/>
    </source>
</evidence>
<comment type="caution">
    <text evidence="2">The sequence shown here is derived from an EMBL/GenBank/DDBJ whole genome shotgun (WGS) entry which is preliminary data.</text>
</comment>